<evidence type="ECO:0000313" key="1">
    <source>
        <dbReference type="EMBL" id="GFR09273.1"/>
    </source>
</evidence>
<accession>A0A8X6GRX1</accession>
<organism evidence="1 2">
    <name type="scientific">Trichonephila clavata</name>
    <name type="common">Joro spider</name>
    <name type="synonym">Nephila clavata</name>
    <dbReference type="NCBI Taxonomy" id="2740835"/>
    <lineage>
        <taxon>Eukaryota</taxon>
        <taxon>Metazoa</taxon>
        <taxon>Ecdysozoa</taxon>
        <taxon>Arthropoda</taxon>
        <taxon>Chelicerata</taxon>
        <taxon>Arachnida</taxon>
        <taxon>Araneae</taxon>
        <taxon>Araneomorphae</taxon>
        <taxon>Entelegynae</taxon>
        <taxon>Araneoidea</taxon>
        <taxon>Nephilidae</taxon>
        <taxon>Trichonephila</taxon>
    </lineage>
</organism>
<dbReference type="EMBL" id="BMAO01026376">
    <property type="protein sequence ID" value="GFR09273.1"/>
    <property type="molecule type" value="Genomic_DNA"/>
</dbReference>
<proteinExistence type="predicted"/>
<protein>
    <submittedName>
        <fullName evidence="1">Uncharacterized protein</fullName>
    </submittedName>
</protein>
<dbReference type="Proteomes" id="UP000887116">
    <property type="component" value="Unassembled WGS sequence"/>
</dbReference>
<keyword evidence="2" id="KW-1185">Reference proteome</keyword>
<reference evidence="1" key="1">
    <citation type="submission" date="2020-07" db="EMBL/GenBank/DDBJ databases">
        <title>Multicomponent nature underlies the extraordinary mechanical properties of spider dragline silk.</title>
        <authorList>
            <person name="Kono N."/>
            <person name="Nakamura H."/>
            <person name="Mori M."/>
            <person name="Yoshida Y."/>
            <person name="Ohtoshi R."/>
            <person name="Malay A.D."/>
            <person name="Moran D.A.P."/>
            <person name="Tomita M."/>
            <person name="Numata K."/>
            <person name="Arakawa K."/>
        </authorList>
    </citation>
    <scope>NUCLEOTIDE SEQUENCE</scope>
</reference>
<comment type="caution">
    <text evidence="1">The sequence shown here is derived from an EMBL/GenBank/DDBJ whole genome shotgun (WGS) entry which is preliminary data.</text>
</comment>
<evidence type="ECO:0000313" key="2">
    <source>
        <dbReference type="Proteomes" id="UP000887116"/>
    </source>
</evidence>
<name>A0A8X6GRX1_TRICU</name>
<dbReference type="AlphaFoldDB" id="A0A8X6GRX1"/>
<sequence length="138" mass="15927">MPRGTIIQRGSEYSLSYVSTALLGQMSSTNHSATESLGAEINRLVCEVFGVKNCKSKKETVAVKEEKKLMKHFQKMVPLYIQKKQNHLRHLNKMEKKLVDIVKDEKKLLKVIRSLKCANRWDVGKLIKHFGMEIRFIP</sequence>
<gene>
    <name evidence="1" type="ORF">TNCT_68121</name>
</gene>